<evidence type="ECO:0000259" key="8">
    <source>
        <dbReference type="PROSITE" id="PS50865"/>
    </source>
</evidence>
<keyword evidence="5 7" id="KW-0863">Zinc-finger</keyword>
<keyword evidence="2" id="KW-0808">Transferase</keyword>
<dbReference type="InterPro" id="IPR002893">
    <property type="entry name" value="Znf_MYND"/>
</dbReference>
<dbReference type="Gene3D" id="6.10.140.2220">
    <property type="match status" value="1"/>
</dbReference>
<evidence type="ECO:0000256" key="2">
    <source>
        <dbReference type="ARBA" id="ARBA00022679"/>
    </source>
</evidence>
<reference evidence="9 10" key="1">
    <citation type="submission" date="2024-05" db="EMBL/GenBank/DDBJ databases">
        <authorList>
            <person name="Wallberg A."/>
        </authorList>
    </citation>
    <scope>NUCLEOTIDE SEQUENCE [LARGE SCALE GENOMIC DNA]</scope>
</reference>
<organism evidence="9 10">
    <name type="scientific">Meganyctiphanes norvegica</name>
    <name type="common">Northern krill</name>
    <name type="synonym">Thysanopoda norvegica</name>
    <dbReference type="NCBI Taxonomy" id="48144"/>
    <lineage>
        <taxon>Eukaryota</taxon>
        <taxon>Metazoa</taxon>
        <taxon>Ecdysozoa</taxon>
        <taxon>Arthropoda</taxon>
        <taxon>Crustacea</taxon>
        <taxon>Multicrustacea</taxon>
        <taxon>Malacostraca</taxon>
        <taxon>Eumalacostraca</taxon>
        <taxon>Eucarida</taxon>
        <taxon>Euphausiacea</taxon>
        <taxon>Euphausiidae</taxon>
        <taxon>Meganyctiphanes</taxon>
    </lineage>
</organism>
<dbReference type="GO" id="GO:0005634">
    <property type="term" value="C:nucleus"/>
    <property type="evidence" value="ECO:0007669"/>
    <property type="project" value="TreeGrafter"/>
</dbReference>
<dbReference type="PANTHER" id="PTHR46165:SF7">
    <property type="entry name" value="SET AND MYND DOMAIN-CONTAINING PROTEIN 4"/>
    <property type="match status" value="1"/>
</dbReference>
<dbReference type="PROSITE" id="PS50865">
    <property type="entry name" value="ZF_MYND_2"/>
    <property type="match status" value="1"/>
</dbReference>
<evidence type="ECO:0000256" key="6">
    <source>
        <dbReference type="ARBA" id="ARBA00022833"/>
    </source>
</evidence>
<dbReference type="SUPFAM" id="SSF82199">
    <property type="entry name" value="SET domain"/>
    <property type="match status" value="1"/>
</dbReference>
<protein>
    <recommendedName>
        <fullName evidence="8">MYND-type domain-containing protein</fullName>
    </recommendedName>
</protein>
<proteinExistence type="predicted"/>
<evidence type="ECO:0000313" key="10">
    <source>
        <dbReference type="Proteomes" id="UP001497623"/>
    </source>
</evidence>
<dbReference type="GO" id="GO:0008168">
    <property type="term" value="F:methyltransferase activity"/>
    <property type="evidence" value="ECO:0007669"/>
    <property type="project" value="UniProtKB-KW"/>
</dbReference>
<dbReference type="InterPro" id="IPR052097">
    <property type="entry name" value="SET-MYND_domain_protein"/>
</dbReference>
<keyword evidence="6" id="KW-0862">Zinc</keyword>
<evidence type="ECO:0000256" key="5">
    <source>
        <dbReference type="ARBA" id="ARBA00022771"/>
    </source>
</evidence>
<evidence type="ECO:0000256" key="3">
    <source>
        <dbReference type="ARBA" id="ARBA00022691"/>
    </source>
</evidence>
<accession>A0AAV2PZS1</accession>
<keyword evidence="4" id="KW-0479">Metal-binding</keyword>
<dbReference type="GO" id="GO:0008270">
    <property type="term" value="F:zinc ion binding"/>
    <property type="evidence" value="ECO:0007669"/>
    <property type="project" value="UniProtKB-KW"/>
</dbReference>
<name>A0AAV2PZS1_MEGNR</name>
<dbReference type="GO" id="GO:0005737">
    <property type="term" value="C:cytoplasm"/>
    <property type="evidence" value="ECO:0007669"/>
    <property type="project" value="TreeGrafter"/>
</dbReference>
<keyword evidence="1" id="KW-0489">Methyltransferase</keyword>
<dbReference type="GO" id="GO:0032259">
    <property type="term" value="P:methylation"/>
    <property type="evidence" value="ECO:0007669"/>
    <property type="project" value="UniProtKB-KW"/>
</dbReference>
<feature type="domain" description="MYND-type" evidence="8">
    <location>
        <begin position="368"/>
        <end position="407"/>
    </location>
</feature>
<dbReference type="Proteomes" id="UP001497623">
    <property type="component" value="Unassembled WGS sequence"/>
</dbReference>
<evidence type="ECO:0000256" key="7">
    <source>
        <dbReference type="PROSITE-ProRule" id="PRU00134"/>
    </source>
</evidence>
<dbReference type="SUPFAM" id="SSF144232">
    <property type="entry name" value="HIT/MYND zinc finger-like"/>
    <property type="match status" value="1"/>
</dbReference>
<dbReference type="AlphaFoldDB" id="A0AAV2PZS1"/>
<dbReference type="EMBL" id="CAXKWB010002085">
    <property type="protein sequence ID" value="CAL4066163.1"/>
    <property type="molecule type" value="Genomic_DNA"/>
</dbReference>
<dbReference type="Gene3D" id="2.170.270.10">
    <property type="entry name" value="SET domain"/>
    <property type="match status" value="1"/>
</dbReference>
<dbReference type="GO" id="GO:0042826">
    <property type="term" value="F:histone deacetylase binding"/>
    <property type="evidence" value="ECO:0007669"/>
    <property type="project" value="TreeGrafter"/>
</dbReference>
<dbReference type="Gene3D" id="1.10.220.160">
    <property type="match status" value="1"/>
</dbReference>
<evidence type="ECO:0000313" key="9">
    <source>
        <dbReference type="EMBL" id="CAL4066163.1"/>
    </source>
</evidence>
<feature type="non-terminal residue" evidence="9">
    <location>
        <position position="786"/>
    </location>
</feature>
<evidence type="ECO:0000256" key="4">
    <source>
        <dbReference type="ARBA" id="ARBA00022723"/>
    </source>
</evidence>
<comment type="caution">
    <text evidence="9">The sequence shown here is derived from an EMBL/GenBank/DDBJ whole genome shotgun (WGS) entry which is preliminary data.</text>
</comment>
<dbReference type="Pfam" id="PF01753">
    <property type="entry name" value="zf-MYND"/>
    <property type="match status" value="1"/>
</dbReference>
<keyword evidence="10" id="KW-1185">Reference proteome</keyword>
<evidence type="ECO:0000256" key="1">
    <source>
        <dbReference type="ARBA" id="ARBA00022603"/>
    </source>
</evidence>
<dbReference type="PANTHER" id="PTHR46165">
    <property type="entry name" value="SET AND MYND DOMAIN-CONTAINING PROTEIN 4"/>
    <property type="match status" value="1"/>
</dbReference>
<sequence length="786" mass="90101">MPPVYLGVEIHHTTTHSGVLHGGRVLDNDFLDCLGAVVILDELDHVGNFRIPPDHHDCHVVIFVETDGVQACRSELVTDGGDEGGFDALVVHDVTETMYLWLYATNITTCGKCRQMLSNVAKISLNITMCGSRFFKNGSIDHDAKRNLKVPGAPRCSYSENIDNRHTGIRELMVKFNNMSEYQQYPSSKMDRDHGIRFSRVRFFLRAKWKTNLPLDSGRDMRALTSIQFKCPKGSAMDDAFLINDKLQSVHVLWVIENSTQIHVSNVKKTECLFSENIDYYGFDFGRFKSALVFFCDRGQCPYFPFVISMKNFKTIAPLSPKMFSTHNEEEKKMGLTPKNAKCEIVASEKAYSTCIDPLEPELLATYCTFCTARCESPVPCTQCTKVIFCNEECRSKGWKEFHAVECPLRLTINNIGFMQPFCLILALKMLIKTPFTDLKKLIPKYKEETKKPRLMQGFNEHLKYESTDYRTVYHLGINIEERSAEHVLQMCGWVLVLTKLLIKSKTYFTNNSGEPIEPTEEDINLVGSTLFRHILATRCNDKILQETQIDVSKKYDGRNDPYEFLPSIVYGNGIFPSLALFNTDCNPSLESVNYGNYLAFHAVRFIPSGSEVSVRYLPPYHEEVSNEKRRTNLYNKYLFNCKCESCEKNWVLKGAKPLDYVPKLRSPESRICDHRYDEKILQARLTQILQQDECVRFSRRGFPNFDHDSHDIKLIVETIEFYDRFIELPEGIYCLSQTLLSDINKKQAAINYFRTGPYIPLESSNSNSNRPTGMPIKTHLLGQLS</sequence>
<keyword evidence="3" id="KW-0949">S-adenosyl-L-methionine</keyword>
<dbReference type="InterPro" id="IPR046341">
    <property type="entry name" value="SET_dom_sf"/>
</dbReference>
<gene>
    <name evidence="9" type="ORF">MNOR_LOCUS5410</name>
</gene>
<dbReference type="PROSITE" id="PS01360">
    <property type="entry name" value="ZF_MYND_1"/>
    <property type="match status" value="1"/>
</dbReference>